<evidence type="ECO:0000256" key="6">
    <source>
        <dbReference type="ARBA" id="ARBA00023136"/>
    </source>
</evidence>
<dbReference type="Pfam" id="PF03601">
    <property type="entry name" value="Cons_hypoth698"/>
    <property type="match status" value="1"/>
</dbReference>
<protein>
    <submittedName>
        <fullName evidence="8">Membrane protein</fullName>
    </submittedName>
</protein>
<evidence type="ECO:0000256" key="7">
    <source>
        <dbReference type="SAM" id="Phobius"/>
    </source>
</evidence>
<evidence type="ECO:0000256" key="5">
    <source>
        <dbReference type="ARBA" id="ARBA00022989"/>
    </source>
</evidence>
<evidence type="ECO:0000256" key="2">
    <source>
        <dbReference type="ARBA" id="ARBA00007977"/>
    </source>
</evidence>
<keyword evidence="3" id="KW-1003">Cell membrane</keyword>
<evidence type="ECO:0000313" key="8">
    <source>
        <dbReference type="EMBL" id="GIM44919.1"/>
    </source>
</evidence>
<evidence type="ECO:0000256" key="1">
    <source>
        <dbReference type="ARBA" id="ARBA00004651"/>
    </source>
</evidence>
<keyword evidence="6 7" id="KW-0472">Membrane</keyword>
<feature type="transmembrane region" description="Helical" evidence="7">
    <location>
        <begin position="225"/>
        <end position="248"/>
    </location>
</feature>
<keyword evidence="4 7" id="KW-0812">Transmembrane</keyword>
<feature type="transmembrane region" description="Helical" evidence="7">
    <location>
        <begin position="21"/>
        <end position="40"/>
    </location>
</feature>
<feature type="transmembrane region" description="Helical" evidence="7">
    <location>
        <begin position="86"/>
        <end position="104"/>
    </location>
</feature>
<sequence>MRVNVEKEGIRQTVVQRKTAGFSKAWIGGILFTFAIAFVGTCLTKFPVIDRLGPMVTAILIAIIYRQFAGYPEAIRSGINFSAKRMLRFAIILFGFKLNVDTILHQGLGLLARDVGSIAIAILVTMMVAHWIKAEPSLSLMLAVGTGVCGAAAIAAVSPIMEGKDDDTAIGVGLIALVGTLFTIAYTLLEPIVHMTNIQYGIWSGISLHEIAHVAAAAAPAGQDALTIALLAKLGRVLLLVPLCLILAAWMKKKGSSDKQSKIEFPRFLFGFIATSLIGSYVPIPPIIMQNLATASSFLLTAAMVGLGLNVSFKALRTKALKPFIAMLAASVVLSIATYLSIIL</sequence>
<feature type="transmembrane region" description="Helical" evidence="7">
    <location>
        <begin position="46"/>
        <end position="65"/>
    </location>
</feature>
<dbReference type="AlphaFoldDB" id="A0AAV4LB33"/>
<accession>A0AAV4LB33</accession>
<reference evidence="8" key="1">
    <citation type="journal article" date="2023" name="Int. J. Syst. Evol. Microbiol.">
        <title>Collibacillus ludicampi gen. nov., sp. nov., a new soil bacterium of the family Alicyclobacillaceae.</title>
        <authorList>
            <person name="Jojima T."/>
            <person name="Ioku Y."/>
            <person name="Fukuta Y."/>
            <person name="Shirasaka N."/>
            <person name="Matsumura Y."/>
            <person name="Mori M."/>
        </authorList>
    </citation>
    <scope>NUCLEOTIDE SEQUENCE</scope>
    <source>
        <strain evidence="8">TP075</strain>
    </source>
</reference>
<dbReference type="RefSeq" id="WP_282198170.1">
    <property type="nucleotide sequence ID" value="NZ_BOQE01000001.1"/>
</dbReference>
<feature type="transmembrane region" description="Helical" evidence="7">
    <location>
        <begin position="169"/>
        <end position="188"/>
    </location>
</feature>
<organism evidence="8 9">
    <name type="scientific">Collibacillus ludicampi</name>
    <dbReference type="NCBI Taxonomy" id="2771369"/>
    <lineage>
        <taxon>Bacteria</taxon>
        <taxon>Bacillati</taxon>
        <taxon>Bacillota</taxon>
        <taxon>Bacilli</taxon>
        <taxon>Bacillales</taxon>
        <taxon>Alicyclobacillaceae</taxon>
        <taxon>Collibacillus</taxon>
    </lineage>
</organism>
<feature type="transmembrane region" description="Helical" evidence="7">
    <location>
        <begin position="138"/>
        <end position="157"/>
    </location>
</feature>
<feature type="transmembrane region" description="Helical" evidence="7">
    <location>
        <begin position="325"/>
        <end position="343"/>
    </location>
</feature>
<evidence type="ECO:0000313" key="9">
    <source>
        <dbReference type="Proteomes" id="UP001057291"/>
    </source>
</evidence>
<dbReference type="GO" id="GO:0005886">
    <property type="term" value="C:plasma membrane"/>
    <property type="evidence" value="ECO:0007669"/>
    <property type="project" value="UniProtKB-SubCell"/>
</dbReference>
<evidence type="ECO:0000256" key="3">
    <source>
        <dbReference type="ARBA" id="ARBA00022475"/>
    </source>
</evidence>
<name>A0AAV4LB33_9BACL</name>
<comment type="subcellular location">
    <subcellularLocation>
        <location evidence="1">Cell membrane</location>
        <topology evidence="1">Multi-pass membrane protein</topology>
    </subcellularLocation>
</comment>
<feature type="transmembrane region" description="Helical" evidence="7">
    <location>
        <begin position="294"/>
        <end position="313"/>
    </location>
</feature>
<feature type="transmembrane region" description="Helical" evidence="7">
    <location>
        <begin position="200"/>
        <end position="219"/>
    </location>
</feature>
<keyword evidence="5 7" id="KW-1133">Transmembrane helix</keyword>
<dbReference type="PANTHER" id="PTHR30106:SF2">
    <property type="entry name" value="UPF0324 INNER MEMBRANE PROTEIN YEIH"/>
    <property type="match status" value="1"/>
</dbReference>
<comment type="caution">
    <text evidence="8">The sequence shown here is derived from an EMBL/GenBank/DDBJ whole genome shotgun (WGS) entry which is preliminary data.</text>
</comment>
<comment type="similarity">
    <text evidence="2">Belongs to the UPF0324 family.</text>
</comment>
<dbReference type="Proteomes" id="UP001057291">
    <property type="component" value="Unassembled WGS sequence"/>
</dbReference>
<evidence type="ECO:0000256" key="4">
    <source>
        <dbReference type="ARBA" id="ARBA00022692"/>
    </source>
</evidence>
<proteinExistence type="inferred from homology"/>
<dbReference type="PANTHER" id="PTHR30106">
    <property type="entry name" value="INNER MEMBRANE PROTEIN YEIH-RELATED"/>
    <property type="match status" value="1"/>
</dbReference>
<feature type="transmembrane region" description="Helical" evidence="7">
    <location>
        <begin position="268"/>
        <end position="288"/>
    </location>
</feature>
<dbReference type="EMBL" id="BOQE01000001">
    <property type="protein sequence ID" value="GIM44919.1"/>
    <property type="molecule type" value="Genomic_DNA"/>
</dbReference>
<keyword evidence="9" id="KW-1185">Reference proteome</keyword>
<feature type="transmembrane region" description="Helical" evidence="7">
    <location>
        <begin position="110"/>
        <end position="131"/>
    </location>
</feature>
<gene>
    <name evidence="8" type="ORF">DNHGIG_04680</name>
</gene>
<dbReference type="InterPro" id="IPR018383">
    <property type="entry name" value="UPF0324_pro"/>
</dbReference>